<keyword evidence="5" id="KW-1185">Reference proteome</keyword>
<dbReference type="SUPFAM" id="SSF48230">
    <property type="entry name" value="Chondroitin AC/alginate lyase"/>
    <property type="match status" value="1"/>
</dbReference>
<dbReference type="AlphaFoldDB" id="A0A6B8M3V5"/>
<keyword evidence="1" id="KW-0732">Signal</keyword>
<evidence type="ECO:0000259" key="3">
    <source>
        <dbReference type="Pfam" id="PF05426"/>
    </source>
</evidence>
<dbReference type="InterPro" id="IPR008397">
    <property type="entry name" value="Alginate_lyase_dom"/>
</dbReference>
<name>A0A6B8M3V5_9HYPH</name>
<evidence type="ECO:0000313" key="5">
    <source>
        <dbReference type="Proteomes" id="UP000422569"/>
    </source>
</evidence>
<dbReference type="KEGG" id="mpar:F7D14_08995"/>
<dbReference type="GO" id="GO:0042597">
    <property type="term" value="C:periplasmic space"/>
    <property type="evidence" value="ECO:0007669"/>
    <property type="project" value="InterPro"/>
</dbReference>
<protein>
    <recommendedName>
        <fullName evidence="3">Alginate lyase domain-containing protein</fullName>
    </recommendedName>
</protein>
<dbReference type="Pfam" id="PF05426">
    <property type="entry name" value="Alginate_lyase"/>
    <property type="match status" value="1"/>
</dbReference>
<dbReference type="InterPro" id="IPR008929">
    <property type="entry name" value="Chondroitin_lyas"/>
</dbReference>
<organism evidence="4 5">
    <name type="scientific">Methylocystis parvus</name>
    <dbReference type="NCBI Taxonomy" id="134"/>
    <lineage>
        <taxon>Bacteria</taxon>
        <taxon>Pseudomonadati</taxon>
        <taxon>Pseudomonadota</taxon>
        <taxon>Alphaproteobacteria</taxon>
        <taxon>Hyphomicrobiales</taxon>
        <taxon>Methylocystaceae</taxon>
        <taxon>Methylocystis</taxon>
    </lineage>
</organism>
<dbReference type="EMBL" id="CP044331">
    <property type="protein sequence ID" value="QGM97581.1"/>
    <property type="molecule type" value="Genomic_DNA"/>
</dbReference>
<keyword evidence="2" id="KW-0456">Lyase</keyword>
<sequence length="344" mass="37616">MMCLGAASSKSRQAGTGLFFLSRMIILAATASFLMDREASACVLDPPVDRVQGVDYYLDKHASIVDAERQQADAKAYRPVQMFVYHLEQIIDADAPSSELISCALQNLHSWALSDAMLTQPENFPGVRQRARFSVALNVIALKLKVAGYSIDEPITRWLHTLAQKAVADFSTRKPYSNLYIWSGVNAASDAILTGDKASRLYATNVWRLGVSQINADGTIDVEMDRASRALMYHQYYLAGLLMLRSFRVALGDQATHGEDAKLRILAKVVGNALCDPTSLGELAHASDQERPPPYQFAVPTAFGQDFLDAEWGRCGKIPSQLIDSGAGGDMAKAALALEALRRK</sequence>
<dbReference type="GO" id="GO:0016829">
    <property type="term" value="F:lyase activity"/>
    <property type="evidence" value="ECO:0007669"/>
    <property type="project" value="UniProtKB-KW"/>
</dbReference>
<feature type="domain" description="Alginate lyase" evidence="3">
    <location>
        <begin position="104"/>
        <end position="263"/>
    </location>
</feature>
<gene>
    <name evidence="4" type="ORF">F7D14_08995</name>
</gene>
<evidence type="ECO:0000256" key="1">
    <source>
        <dbReference type="ARBA" id="ARBA00022729"/>
    </source>
</evidence>
<dbReference type="Proteomes" id="UP000422569">
    <property type="component" value="Chromosome"/>
</dbReference>
<proteinExistence type="predicted"/>
<reference evidence="4 5" key="1">
    <citation type="submission" date="2019-09" db="EMBL/GenBank/DDBJ databases">
        <title>Isolation and complete genome sequencing of Methylocystis species.</title>
        <authorList>
            <person name="Rumah B.L."/>
            <person name="Stead C.E."/>
            <person name="Stevens B.C."/>
            <person name="Minton N.P."/>
            <person name="Grosse-Honebrink A."/>
            <person name="Zhang Y."/>
        </authorList>
    </citation>
    <scope>NUCLEOTIDE SEQUENCE [LARGE SCALE GENOMIC DNA]</scope>
    <source>
        <strain evidence="4 5">BRCS2</strain>
    </source>
</reference>
<dbReference type="Gene3D" id="1.50.10.100">
    <property type="entry name" value="Chondroitin AC/alginate lyase"/>
    <property type="match status" value="1"/>
</dbReference>
<evidence type="ECO:0000313" key="4">
    <source>
        <dbReference type="EMBL" id="QGM97581.1"/>
    </source>
</evidence>
<evidence type="ECO:0000256" key="2">
    <source>
        <dbReference type="ARBA" id="ARBA00023239"/>
    </source>
</evidence>
<accession>A0A6B8M3V5</accession>